<dbReference type="PANTHER" id="PTHR12001">
    <property type="entry name" value="GERANYLGERANYL PYROPHOSPHATE SYNTHASE"/>
    <property type="match status" value="1"/>
</dbReference>
<comment type="similarity">
    <text evidence="2 6">Belongs to the FPP/GGPP synthase family.</text>
</comment>
<dbReference type="InterPro" id="IPR033749">
    <property type="entry name" value="Polyprenyl_synt_CS"/>
</dbReference>
<dbReference type="GO" id="GO:0046872">
    <property type="term" value="F:metal ion binding"/>
    <property type="evidence" value="ECO:0007669"/>
    <property type="project" value="UniProtKB-KW"/>
</dbReference>
<organism evidence="7 8">
    <name type="scientific">Streptomyces griseicoloratus</name>
    <dbReference type="NCBI Taxonomy" id="2752516"/>
    <lineage>
        <taxon>Bacteria</taxon>
        <taxon>Bacillati</taxon>
        <taxon>Actinomycetota</taxon>
        <taxon>Actinomycetes</taxon>
        <taxon>Kitasatosporales</taxon>
        <taxon>Streptomycetaceae</taxon>
        <taxon>Streptomyces</taxon>
    </lineage>
</organism>
<reference evidence="7" key="2">
    <citation type="submission" date="2020-09" db="EMBL/GenBank/DDBJ databases">
        <authorList>
            <person name="Luo X."/>
        </authorList>
    </citation>
    <scope>NUCLEOTIDE SEQUENCE</scope>
    <source>
        <strain evidence="7">TRM S81-3</strain>
    </source>
</reference>
<keyword evidence="3 6" id="KW-0808">Transferase</keyword>
<dbReference type="Pfam" id="PF00348">
    <property type="entry name" value="polyprenyl_synt"/>
    <property type="match status" value="1"/>
</dbReference>
<evidence type="ECO:0000256" key="4">
    <source>
        <dbReference type="ARBA" id="ARBA00022723"/>
    </source>
</evidence>
<evidence type="ECO:0000256" key="2">
    <source>
        <dbReference type="ARBA" id="ARBA00006706"/>
    </source>
</evidence>
<dbReference type="SFLD" id="SFLDS00005">
    <property type="entry name" value="Isoprenoid_Synthase_Type_I"/>
    <property type="match status" value="1"/>
</dbReference>
<evidence type="ECO:0000313" key="7">
    <source>
        <dbReference type="EMBL" id="MBD0418103.1"/>
    </source>
</evidence>
<proteinExistence type="inferred from homology"/>
<keyword evidence="5" id="KW-0460">Magnesium</keyword>
<reference evidence="7" key="1">
    <citation type="submission" date="2020-09" db="EMBL/GenBank/DDBJ databases">
        <title>Streptomyces grisecoloratus sp. nov., isolated from cotton soil.</title>
        <authorList>
            <person name="Xing L."/>
        </authorList>
    </citation>
    <scope>NUCLEOTIDE SEQUENCE</scope>
    <source>
        <strain evidence="7">TRM S81-3</strain>
    </source>
</reference>
<evidence type="ECO:0000256" key="3">
    <source>
        <dbReference type="ARBA" id="ARBA00022679"/>
    </source>
</evidence>
<gene>
    <name evidence="7" type="ORF">H0H10_02775</name>
</gene>
<dbReference type="AlphaFoldDB" id="A0A926QN92"/>
<evidence type="ECO:0000313" key="8">
    <source>
        <dbReference type="Proteomes" id="UP000621210"/>
    </source>
</evidence>
<dbReference type="PANTHER" id="PTHR12001:SF69">
    <property type="entry name" value="ALL TRANS-POLYPRENYL-DIPHOSPHATE SYNTHASE PDSS1"/>
    <property type="match status" value="1"/>
</dbReference>
<dbReference type="InterPro" id="IPR008949">
    <property type="entry name" value="Isoprenoid_synthase_dom_sf"/>
</dbReference>
<evidence type="ECO:0000256" key="5">
    <source>
        <dbReference type="ARBA" id="ARBA00022842"/>
    </source>
</evidence>
<dbReference type="EMBL" id="JACVQF010000101">
    <property type="protein sequence ID" value="MBD0418103.1"/>
    <property type="molecule type" value="Genomic_DNA"/>
</dbReference>
<accession>A0A926QN92</accession>
<dbReference type="Proteomes" id="UP000621210">
    <property type="component" value="Unassembled WGS sequence"/>
</dbReference>
<dbReference type="InterPro" id="IPR000092">
    <property type="entry name" value="Polyprenyl_synt"/>
</dbReference>
<dbReference type="PROSITE" id="PS00444">
    <property type="entry name" value="POLYPRENYL_SYNTHASE_2"/>
    <property type="match status" value="1"/>
</dbReference>
<comment type="cofactor">
    <cofactor evidence="1">
        <name>Mg(2+)</name>
        <dbReference type="ChEBI" id="CHEBI:18420"/>
    </cofactor>
</comment>
<dbReference type="Gene3D" id="1.10.600.10">
    <property type="entry name" value="Farnesyl Diphosphate Synthase"/>
    <property type="match status" value="1"/>
</dbReference>
<evidence type="ECO:0000256" key="1">
    <source>
        <dbReference type="ARBA" id="ARBA00001946"/>
    </source>
</evidence>
<dbReference type="RefSeq" id="WP_188179171.1">
    <property type="nucleotide sequence ID" value="NZ_JACVQF010000101.1"/>
</dbReference>
<dbReference type="GO" id="GO:0004659">
    <property type="term" value="F:prenyltransferase activity"/>
    <property type="evidence" value="ECO:0007669"/>
    <property type="project" value="InterPro"/>
</dbReference>
<keyword evidence="4" id="KW-0479">Metal-binding</keyword>
<keyword evidence="8" id="KW-1185">Reference proteome</keyword>
<dbReference type="SUPFAM" id="SSF48576">
    <property type="entry name" value="Terpenoid synthases"/>
    <property type="match status" value="1"/>
</dbReference>
<name>A0A926QN92_9ACTN</name>
<evidence type="ECO:0000256" key="6">
    <source>
        <dbReference type="RuleBase" id="RU004466"/>
    </source>
</evidence>
<comment type="caution">
    <text evidence="7">The sequence shown here is derived from an EMBL/GenBank/DDBJ whole genome shotgun (WGS) entry which is preliminary data.</text>
</comment>
<dbReference type="CDD" id="cd00685">
    <property type="entry name" value="Trans_IPPS_HT"/>
    <property type="match status" value="1"/>
</dbReference>
<sequence length="342" mass="36362">MPALTDRVRGRSIVARLTVREKALERRMLRNLGLVEDRLLACVREPSVPVLADVAGHLVTAGGKRFRPLLTLLGAEFGDLGRPGVIDAAVVSELVHTASLHHDDVMDEARVRHGVASVNACWGNTVAVRSGNWLLAKAAQLSAGLTPEAIPLQAEASERLVRGQVLEFTGPARPEDRLAHYFGVVSDKSASLISFALRLGAVQAGAPHGVGKALEQYGEHLGVAFQISDDLLDITSSVGESGKEQGKDLEVGVSGLPMLLALEDVYPGDEELRGLLGRPGGVQGEDRDRALALLQRSPAVDRARALMTERLARARASLAPLPPGAPRRALGALCDFVASRTH</sequence>
<dbReference type="GO" id="GO:0008299">
    <property type="term" value="P:isoprenoid biosynthetic process"/>
    <property type="evidence" value="ECO:0007669"/>
    <property type="project" value="InterPro"/>
</dbReference>
<protein>
    <submittedName>
        <fullName evidence="7">Polyprenyl synthetase family protein</fullName>
    </submittedName>
</protein>